<dbReference type="InterPro" id="IPR052710">
    <property type="entry name" value="CAAX_protease"/>
</dbReference>
<dbReference type="Pfam" id="PF02517">
    <property type="entry name" value="Rce1-like"/>
    <property type="match status" value="1"/>
</dbReference>
<feature type="transmembrane region" description="Helical" evidence="1">
    <location>
        <begin position="143"/>
        <end position="162"/>
    </location>
</feature>
<keyword evidence="1" id="KW-0812">Transmembrane</keyword>
<accession>A0A4Q8ALZ0</accession>
<feature type="transmembrane region" description="Helical" evidence="1">
    <location>
        <begin position="105"/>
        <end position="122"/>
    </location>
</feature>
<keyword evidence="4" id="KW-1185">Reference proteome</keyword>
<feature type="domain" description="CAAX prenyl protease 2/Lysostaphin resistance protein A-like" evidence="2">
    <location>
        <begin position="109"/>
        <end position="205"/>
    </location>
</feature>
<dbReference type="PANTHER" id="PTHR36435">
    <property type="entry name" value="SLR1288 PROTEIN"/>
    <property type="match status" value="1"/>
</dbReference>
<evidence type="ECO:0000313" key="3">
    <source>
        <dbReference type="EMBL" id="RZU65600.1"/>
    </source>
</evidence>
<dbReference type="GO" id="GO:0004175">
    <property type="term" value="F:endopeptidase activity"/>
    <property type="evidence" value="ECO:0007669"/>
    <property type="project" value="UniProtKB-ARBA"/>
</dbReference>
<feature type="transmembrane region" description="Helical" evidence="1">
    <location>
        <begin position="168"/>
        <end position="186"/>
    </location>
</feature>
<keyword evidence="1" id="KW-1133">Transmembrane helix</keyword>
<dbReference type="InterPro" id="IPR003675">
    <property type="entry name" value="Rce1/LyrA-like_dom"/>
</dbReference>
<evidence type="ECO:0000259" key="2">
    <source>
        <dbReference type="Pfam" id="PF02517"/>
    </source>
</evidence>
<protein>
    <recommendedName>
        <fullName evidence="2">CAAX prenyl protease 2/Lysostaphin resistance protein A-like domain-containing protein</fullName>
    </recommendedName>
</protein>
<proteinExistence type="predicted"/>
<reference evidence="3 4" key="1">
    <citation type="submission" date="2019-02" db="EMBL/GenBank/DDBJ databases">
        <title>Sequencing the genomes of 1000 actinobacteria strains.</title>
        <authorList>
            <person name="Klenk H.-P."/>
        </authorList>
    </citation>
    <scope>NUCLEOTIDE SEQUENCE [LARGE SCALE GENOMIC DNA]</scope>
    <source>
        <strain evidence="3 4">DSM 18319</strain>
    </source>
</reference>
<sequence>MRVTPRVWIGFAIWIGYTALVVGIQSLSGISYTAWGDSAANLFFGAGVSLIIATVALALTTSALGWWRPAMRERQRSRHRWPIIAPVFFALLALVNLLLTDWGSYDLPFLGASLVLLLVGFTEELTARGLLLTALRSRLHEGWVWFLTSLCFGLFHLVNILLGQDAFVTVEQVIFAFLVGTAFYILRRVTGSLVYAMILHAVWDFSVFAVAYGHPSELANIVTAVVPLAGVIALIAVPFVIRGADERLPRPVPSAGASATS</sequence>
<dbReference type="AlphaFoldDB" id="A0A4Q8ALZ0"/>
<evidence type="ECO:0000313" key="4">
    <source>
        <dbReference type="Proteomes" id="UP000291483"/>
    </source>
</evidence>
<evidence type="ECO:0000256" key="1">
    <source>
        <dbReference type="SAM" id="Phobius"/>
    </source>
</evidence>
<feature type="transmembrane region" description="Helical" evidence="1">
    <location>
        <begin position="193"/>
        <end position="212"/>
    </location>
</feature>
<organism evidence="3 4">
    <name type="scientific">Microterricola gilva</name>
    <dbReference type="NCBI Taxonomy" id="393267"/>
    <lineage>
        <taxon>Bacteria</taxon>
        <taxon>Bacillati</taxon>
        <taxon>Actinomycetota</taxon>
        <taxon>Actinomycetes</taxon>
        <taxon>Micrococcales</taxon>
        <taxon>Microbacteriaceae</taxon>
        <taxon>Microterricola</taxon>
    </lineage>
</organism>
<name>A0A4Q8ALZ0_9MICO</name>
<dbReference type="Proteomes" id="UP000291483">
    <property type="component" value="Unassembled WGS sequence"/>
</dbReference>
<keyword evidence="1" id="KW-0472">Membrane</keyword>
<dbReference type="GO" id="GO:0080120">
    <property type="term" value="P:CAAX-box protein maturation"/>
    <property type="evidence" value="ECO:0007669"/>
    <property type="project" value="UniProtKB-ARBA"/>
</dbReference>
<feature type="transmembrane region" description="Helical" evidence="1">
    <location>
        <begin position="42"/>
        <end position="67"/>
    </location>
</feature>
<dbReference type="PANTHER" id="PTHR36435:SF1">
    <property type="entry name" value="CAAX AMINO TERMINAL PROTEASE FAMILY PROTEIN"/>
    <property type="match status" value="1"/>
</dbReference>
<comment type="caution">
    <text evidence="3">The sequence shown here is derived from an EMBL/GenBank/DDBJ whole genome shotgun (WGS) entry which is preliminary data.</text>
</comment>
<dbReference type="OrthoDB" id="2222521at2"/>
<dbReference type="EMBL" id="SHLC01000001">
    <property type="protein sequence ID" value="RZU65600.1"/>
    <property type="molecule type" value="Genomic_DNA"/>
</dbReference>
<gene>
    <name evidence="3" type="ORF">EV379_1934</name>
</gene>
<feature type="transmembrane region" description="Helical" evidence="1">
    <location>
        <begin position="7"/>
        <end position="30"/>
    </location>
</feature>
<feature type="transmembrane region" description="Helical" evidence="1">
    <location>
        <begin position="218"/>
        <end position="241"/>
    </location>
</feature>
<feature type="transmembrane region" description="Helical" evidence="1">
    <location>
        <begin position="79"/>
        <end position="99"/>
    </location>
</feature>